<dbReference type="GO" id="GO:0005634">
    <property type="term" value="C:nucleus"/>
    <property type="evidence" value="ECO:0007669"/>
    <property type="project" value="TreeGrafter"/>
</dbReference>
<evidence type="ECO:0000313" key="11">
    <source>
        <dbReference type="Proteomes" id="UP000007635"/>
    </source>
</evidence>
<dbReference type="PANTHER" id="PTHR23292:SF45">
    <property type="entry name" value="LIPOPOLYSACCHARIDE-INDUCED TUMOR NECROSIS FACTOR-ALPHA FACTOR HOMOLOG"/>
    <property type="match status" value="1"/>
</dbReference>
<evidence type="ECO:0000256" key="2">
    <source>
        <dbReference type="ARBA" id="ARBA00004414"/>
    </source>
</evidence>
<dbReference type="GeneTree" id="ENSGT00940000155366"/>
<dbReference type="SMART" id="SM00714">
    <property type="entry name" value="LITAF"/>
    <property type="match status" value="1"/>
</dbReference>
<protein>
    <recommendedName>
        <fullName evidence="9">LITAF domain-containing protein</fullName>
    </recommendedName>
</protein>
<name>A0AAQ4NPR2_GASAC</name>
<evidence type="ECO:0000313" key="10">
    <source>
        <dbReference type="Ensembl" id="ENSGACP00000028396.1"/>
    </source>
</evidence>
<evidence type="ECO:0000256" key="7">
    <source>
        <dbReference type="ARBA" id="ARBA00023136"/>
    </source>
</evidence>
<comment type="similarity">
    <text evidence="4">Belongs to the CDIP1/LITAF family.</text>
</comment>
<keyword evidence="11" id="KW-1185">Reference proteome</keyword>
<keyword evidence="5" id="KW-0479">Metal-binding</keyword>
<evidence type="ECO:0000256" key="5">
    <source>
        <dbReference type="ARBA" id="ARBA00022723"/>
    </source>
</evidence>
<accession>A0AAQ4NPR2</accession>
<evidence type="ECO:0000259" key="9">
    <source>
        <dbReference type="PROSITE" id="PS51837"/>
    </source>
</evidence>
<feature type="domain" description="LITAF" evidence="9">
    <location>
        <begin position="72"/>
        <end position="156"/>
    </location>
</feature>
<organism evidence="10 11">
    <name type="scientific">Gasterosteus aculeatus aculeatus</name>
    <name type="common">three-spined stickleback</name>
    <dbReference type="NCBI Taxonomy" id="481459"/>
    <lineage>
        <taxon>Eukaryota</taxon>
        <taxon>Metazoa</taxon>
        <taxon>Chordata</taxon>
        <taxon>Craniata</taxon>
        <taxon>Vertebrata</taxon>
        <taxon>Euteleostomi</taxon>
        <taxon>Actinopterygii</taxon>
        <taxon>Neopterygii</taxon>
        <taxon>Teleostei</taxon>
        <taxon>Neoteleostei</taxon>
        <taxon>Acanthomorphata</taxon>
        <taxon>Eupercaria</taxon>
        <taxon>Perciformes</taxon>
        <taxon>Cottioidei</taxon>
        <taxon>Gasterosteales</taxon>
        <taxon>Gasterosteidae</taxon>
        <taxon>Gasterosteus</taxon>
    </lineage>
</organism>
<dbReference type="InterPro" id="IPR006629">
    <property type="entry name" value="LITAF"/>
</dbReference>
<feature type="transmembrane region" description="Helical" evidence="8">
    <location>
        <begin position="111"/>
        <end position="134"/>
    </location>
</feature>
<dbReference type="Ensembl" id="ENSGACT00000054461.1">
    <property type="protein sequence ID" value="ENSGACP00000028396.1"/>
    <property type="gene ID" value="ENSGACG00000028727.1"/>
</dbReference>
<dbReference type="Proteomes" id="UP000007635">
    <property type="component" value="Chromosome IX"/>
</dbReference>
<dbReference type="Pfam" id="PF10601">
    <property type="entry name" value="zf-LITAF-like"/>
    <property type="match status" value="1"/>
</dbReference>
<keyword evidence="6" id="KW-0862">Zinc</keyword>
<evidence type="ECO:0000256" key="4">
    <source>
        <dbReference type="ARBA" id="ARBA00005975"/>
    </source>
</evidence>
<comment type="subcellular location">
    <subcellularLocation>
        <location evidence="1">Endosome membrane</location>
        <topology evidence="1">Peripheral membrane protein</topology>
        <orientation evidence="1">Cytoplasmic side</orientation>
    </subcellularLocation>
    <subcellularLocation>
        <location evidence="2">Late endosome membrane</location>
    </subcellularLocation>
    <subcellularLocation>
        <location evidence="3">Lysosome membrane</location>
        <topology evidence="3">Peripheral membrane protein</topology>
        <orientation evidence="3">Cytoplasmic side</orientation>
    </subcellularLocation>
</comment>
<dbReference type="PROSITE" id="PS51837">
    <property type="entry name" value="LITAF"/>
    <property type="match status" value="1"/>
</dbReference>
<reference evidence="10" key="2">
    <citation type="submission" date="2025-08" db="UniProtKB">
        <authorList>
            <consortium name="Ensembl"/>
        </authorList>
    </citation>
    <scope>IDENTIFICATION</scope>
</reference>
<dbReference type="InterPro" id="IPR037519">
    <property type="entry name" value="LITAF_fam"/>
</dbReference>
<sequence length="156" mass="17276">MEPPSYEEASLHPSAFNVLPPPYYHGPQHSPPTPPPTYGEAGKNNHPIIIIYYALKRQSCFDIAPAAVVVTQPAPVPVSVRHLGDIPALVRCPHCNRVVTTVVKHVPGMSAWSLCVFLALMGLICGFCLIPFMVQSLQDVHHYCPECKNRLHVHQR</sequence>
<proteinExistence type="inferred from homology"/>
<evidence type="ECO:0000256" key="1">
    <source>
        <dbReference type="ARBA" id="ARBA00004125"/>
    </source>
</evidence>
<dbReference type="GO" id="GO:0008270">
    <property type="term" value="F:zinc ion binding"/>
    <property type="evidence" value="ECO:0007669"/>
    <property type="project" value="TreeGrafter"/>
</dbReference>
<reference evidence="10" key="3">
    <citation type="submission" date="2025-09" db="UniProtKB">
        <authorList>
            <consortium name="Ensembl"/>
        </authorList>
    </citation>
    <scope>IDENTIFICATION</scope>
</reference>
<evidence type="ECO:0000256" key="3">
    <source>
        <dbReference type="ARBA" id="ARBA00004630"/>
    </source>
</evidence>
<keyword evidence="8" id="KW-1133">Transmembrane helix</keyword>
<keyword evidence="8" id="KW-0812">Transmembrane</keyword>
<dbReference type="PANTHER" id="PTHR23292">
    <property type="entry name" value="LIPOPOLYSACCHARIDE-INDUCED TUMOR NECROSIS FACTOR-ALPHA FACTOR"/>
    <property type="match status" value="1"/>
</dbReference>
<dbReference type="AlphaFoldDB" id="A0AAQ4NPR2"/>
<dbReference type="GO" id="GO:0098560">
    <property type="term" value="C:cytoplasmic side of late endosome membrane"/>
    <property type="evidence" value="ECO:0007669"/>
    <property type="project" value="TreeGrafter"/>
</dbReference>
<evidence type="ECO:0000256" key="6">
    <source>
        <dbReference type="ARBA" id="ARBA00022833"/>
    </source>
</evidence>
<keyword evidence="7 8" id="KW-0472">Membrane</keyword>
<reference evidence="10 11" key="1">
    <citation type="journal article" date="2021" name="G3 (Bethesda)">
        <title>Improved contiguity of the threespine stickleback genome using long-read sequencing.</title>
        <authorList>
            <person name="Nath S."/>
            <person name="Shaw D.E."/>
            <person name="White M.A."/>
        </authorList>
    </citation>
    <scope>NUCLEOTIDE SEQUENCE [LARGE SCALE GENOMIC DNA]</scope>
    <source>
        <strain evidence="10 11">Lake Benthic</strain>
    </source>
</reference>
<evidence type="ECO:0000256" key="8">
    <source>
        <dbReference type="SAM" id="Phobius"/>
    </source>
</evidence>
<dbReference type="GO" id="GO:0098574">
    <property type="term" value="C:cytoplasmic side of lysosomal membrane"/>
    <property type="evidence" value="ECO:0007669"/>
    <property type="project" value="TreeGrafter"/>
</dbReference>